<keyword evidence="1" id="KW-0812">Transmembrane</keyword>
<proteinExistence type="predicted"/>
<dbReference type="AlphaFoldDB" id="A0A2P6M6C9"/>
<feature type="transmembrane region" description="Helical" evidence="1">
    <location>
        <begin position="69"/>
        <end position="95"/>
    </location>
</feature>
<feature type="transmembrane region" description="Helical" evidence="1">
    <location>
        <begin position="12"/>
        <end position="34"/>
    </location>
</feature>
<evidence type="ECO:0000313" key="2">
    <source>
        <dbReference type="EMBL" id="PRH81556.1"/>
    </source>
</evidence>
<name>A0A2P6M6C9_9GAMM</name>
<evidence type="ECO:0000313" key="3">
    <source>
        <dbReference type="Proteomes" id="UP000241736"/>
    </source>
</evidence>
<dbReference type="EMBL" id="PVLF01000022">
    <property type="protein sequence ID" value="PRH81556.1"/>
    <property type="molecule type" value="Genomic_DNA"/>
</dbReference>
<organism evidence="2 3">
    <name type="scientific">Arenimonas caeni</name>
    <dbReference type="NCBI Taxonomy" id="2058085"/>
    <lineage>
        <taxon>Bacteria</taxon>
        <taxon>Pseudomonadati</taxon>
        <taxon>Pseudomonadota</taxon>
        <taxon>Gammaproteobacteria</taxon>
        <taxon>Lysobacterales</taxon>
        <taxon>Lysobacteraceae</taxon>
        <taxon>Arenimonas</taxon>
    </lineage>
</organism>
<reference evidence="2 3" key="1">
    <citation type="submission" date="2018-03" db="EMBL/GenBank/DDBJ databases">
        <title>Arenimonas caeni sp. nov., isolated from activated sludge.</title>
        <authorList>
            <person name="Liu H."/>
        </authorList>
    </citation>
    <scope>NUCLEOTIDE SEQUENCE [LARGE SCALE GENOMIC DNA]</scope>
    <source>
        <strain evidence="3">z29</strain>
    </source>
</reference>
<dbReference type="RefSeq" id="WP_106991297.1">
    <property type="nucleotide sequence ID" value="NZ_JAVEVW010000007.1"/>
</dbReference>
<comment type="caution">
    <text evidence="2">The sequence shown here is derived from an EMBL/GenBank/DDBJ whole genome shotgun (WGS) entry which is preliminary data.</text>
</comment>
<keyword evidence="1" id="KW-1133">Transmembrane helix</keyword>
<feature type="transmembrane region" description="Helical" evidence="1">
    <location>
        <begin position="40"/>
        <end position="57"/>
    </location>
</feature>
<keyword evidence="1" id="KW-0472">Membrane</keyword>
<keyword evidence="3" id="KW-1185">Reference proteome</keyword>
<dbReference type="Proteomes" id="UP000241736">
    <property type="component" value="Unassembled WGS sequence"/>
</dbReference>
<protein>
    <submittedName>
        <fullName evidence="2">Uncharacterized protein</fullName>
    </submittedName>
</protein>
<sequence length="140" mass="14786">MSPTHRPDSRPGWLLPAVAWLAGVAGMVAIWLAVALAVRGMAGWLALLAAVDLALLLRLSAMPASRARAWAATAGTALAIAISYWFVASMMMGLPLGLRPLEAASRMGPVLASELLRHAASGWDLAWALLALPLAWRLAR</sequence>
<dbReference type="OrthoDB" id="5966735at2"/>
<accession>A0A2P6M6C9</accession>
<gene>
    <name evidence="2" type="ORF">C6N40_12125</name>
</gene>
<evidence type="ECO:0000256" key="1">
    <source>
        <dbReference type="SAM" id="Phobius"/>
    </source>
</evidence>